<protein>
    <recommendedName>
        <fullName evidence="2">Single-stranded-DNA-specific exonuclease RecJ</fullName>
    </recommendedName>
</protein>
<dbReference type="InterPro" id="IPR001667">
    <property type="entry name" value="DDH_dom"/>
</dbReference>
<dbReference type="RefSeq" id="WP_066089971.1">
    <property type="nucleotide sequence ID" value="NZ_CP126114.1"/>
</dbReference>
<dbReference type="InterPro" id="IPR004610">
    <property type="entry name" value="RecJ"/>
</dbReference>
<reference evidence="9" key="1">
    <citation type="submission" date="2023-05" db="EMBL/GenBank/DDBJ databases">
        <title>Comparative genomics of Bacillaceae isolates and their secondary metabolite potential.</title>
        <authorList>
            <person name="Song L."/>
            <person name="Nielsen L.J."/>
            <person name="Mohite O."/>
            <person name="Xu X."/>
            <person name="Weber T."/>
            <person name="Kovacs A.T."/>
        </authorList>
    </citation>
    <scope>NUCLEOTIDE SEQUENCE</scope>
    <source>
        <strain evidence="9">XLM17</strain>
    </source>
</reference>
<dbReference type="Proteomes" id="UP001178288">
    <property type="component" value="Chromosome"/>
</dbReference>
<keyword evidence="5 9" id="KW-0269">Exonuclease</keyword>
<evidence type="ECO:0000256" key="1">
    <source>
        <dbReference type="ARBA" id="ARBA00005915"/>
    </source>
</evidence>
<evidence type="ECO:0000256" key="4">
    <source>
        <dbReference type="ARBA" id="ARBA00022801"/>
    </source>
</evidence>
<name>A0AA95MQ65_9BACI</name>
<dbReference type="Pfam" id="PF01368">
    <property type="entry name" value="DHH"/>
    <property type="match status" value="1"/>
</dbReference>
<gene>
    <name evidence="9" type="primary">recJ</name>
    <name evidence="9" type="ORF">QNH39_18750</name>
</gene>
<evidence type="ECO:0000313" key="9">
    <source>
        <dbReference type="EMBL" id="WHY84678.1"/>
    </source>
</evidence>
<feature type="domain" description="DHHA1" evidence="7">
    <location>
        <begin position="355"/>
        <end position="444"/>
    </location>
</feature>
<feature type="domain" description="DDH" evidence="6">
    <location>
        <begin position="89"/>
        <end position="227"/>
    </location>
</feature>
<keyword evidence="4" id="KW-0378">Hydrolase</keyword>
<dbReference type="Gene3D" id="3.90.1640.30">
    <property type="match status" value="1"/>
</dbReference>
<sequence>MFKNQTIWRQVSPPLCSHPNKSIIYFLARQTCIEPILMHGLFEQGINKEERVWSFLYPSINDLHNPFLLNDMKKSVFRIIQAMKRNETILIFGDYDLDGISSSTLMHQCLKYFGANVSFRLPLRHEGYGISPKAIEEISNLGVSLIITVDNGSSAHEAMRMAKEKGIDVIVTDHHEILGEFPNCYAFINPKRFDNTYPYTNLSGAGVAFKLVQALFQATSNLSWEKHFHDYIEMATLGTIADLMPLEGENRVICSLGLCKMNNDPSRVLKKLFGLLNLSYVDSTKIGFQIAPIFNSVGRIDDPNKATKLLTNTDTSEEELKELMAINRKRQSLTTEQYQQAEQDILKNGWDNEKIIVVHGEFHNGIIGIIAARVAENFHKPTIVISQSGTGSARTVQGSNFSIINPIKQCSQYLKKYGGHQGAAGLSIDLEKIDLFRKAVQLAIMNDSEIKPMIQYTNQFDLMKFPVELFKDLVALEPFGIGNPKPIFHCPPTQQLSNFELFGNNKEHVKLTINKKKLLAFSKGHHFKKQWTTLEFLYTPNCWKEKNFLINDLRIF</sequence>
<dbReference type="GO" id="GO:0008409">
    <property type="term" value="F:5'-3' exonuclease activity"/>
    <property type="evidence" value="ECO:0007669"/>
    <property type="project" value="InterPro"/>
</dbReference>
<dbReference type="Pfam" id="PF17768">
    <property type="entry name" value="RecJ_OB"/>
    <property type="match status" value="1"/>
</dbReference>
<dbReference type="GO" id="GO:0006281">
    <property type="term" value="P:DNA repair"/>
    <property type="evidence" value="ECO:0007669"/>
    <property type="project" value="InterPro"/>
</dbReference>
<dbReference type="Pfam" id="PF02272">
    <property type="entry name" value="DHHA1"/>
    <property type="match status" value="1"/>
</dbReference>
<dbReference type="InterPro" id="IPR003156">
    <property type="entry name" value="DHHA1_dom"/>
</dbReference>
<dbReference type="PANTHER" id="PTHR30255:SF2">
    <property type="entry name" value="SINGLE-STRANDED-DNA-SPECIFIC EXONUCLEASE RECJ"/>
    <property type="match status" value="1"/>
</dbReference>
<feature type="domain" description="RecJ OB" evidence="8">
    <location>
        <begin position="462"/>
        <end position="541"/>
    </location>
</feature>
<keyword evidence="3" id="KW-0540">Nuclease</keyword>
<evidence type="ECO:0000259" key="7">
    <source>
        <dbReference type="Pfam" id="PF02272"/>
    </source>
</evidence>
<dbReference type="InterPro" id="IPR041122">
    <property type="entry name" value="RecJ_OB"/>
</dbReference>
<evidence type="ECO:0000259" key="6">
    <source>
        <dbReference type="Pfam" id="PF01368"/>
    </source>
</evidence>
<dbReference type="GO" id="GO:0006310">
    <property type="term" value="P:DNA recombination"/>
    <property type="evidence" value="ECO:0007669"/>
    <property type="project" value="InterPro"/>
</dbReference>
<dbReference type="InterPro" id="IPR038763">
    <property type="entry name" value="DHH_sf"/>
</dbReference>
<evidence type="ECO:0000256" key="2">
    <source>
        <dbReference type="ARBA" id="ARBA00019841"/>
    </source>
</evidence>
<evidence type="ECO:0000256" key="5">
    <source>
        <dbReference type="ARBA" id="ARBA00022839"/>
    </source>
</evidence>
<dbReference type="Gene3D" id="3.10.310.30">
    <property type="match status" value="1"/>
</dbReference>
<dbReference type="GO" id="GO:0003676">
    <property type="term" value="F:nucleic acid binding"/>
    <property type="evidence" value="ECO:0007669"/>
    <property type="project" value="InterPro"/>
</dbReference>
<dbReference type="KEGG" id="nnv:QNH39_18750"/>
<proteinExistence type="inferred from homology"/>
<keyword evidence="10" id="KW-1185">Reference proteome</keyword>
<dbReference type="AlphaFoldDB" id="A0AA95MQ65"/>
<dbReference type="NCBIfam" id="TIGR00644">
    <property type="entry name" value="recJ"/>
    <property type="match status" value="1"/>
</dbReference>
<comment type="similarity">
    <text evidence="1">Belongs to the RecJ family.</text>
</comment>
<evidence type="ECO:0000256" key="3">
    <source>
        <dbReference type="ARBA" id="ARBA00022722"/>
    </source>
</evidence>
<dbReference type="InterPro" id="IPR051673">
    <property type="entry name" value="SSDNA_exonuclease_RecJ"/>
</dbReference>
<accession>A0AA95MQ65</accession>
<evidence type="ECO:0000259" key="8">
    <source>
        <dbReference type="Pfam" id="PF17768"/>
    </source>
</evidence>
<dbReference type="SUPFAM" id="SSF64182">
    <property type="entry name" value="DHH phosphoesterases"/>
    <property type="match status" value="1"/>
</dbReference>
<dbReference type="EMBL" id="CP126114">
    <property type="protein sequence ID" value="WHY84678.1"/>
    <property type="molecule type" value="Genomic_DNA"/>
</dbReference>
<dbReference type="PANTHER" id="PTHR30255">
    <property type="entry name" value="SINGLE-STRANDED-DNA-SPECIFIC EXONUCLEASE RECJ"/>
    <property type="match status" value="1"/>
</dbReference>
<evidence type="ECO:0000313" key="10">
    <source>
        <dbReference type="Proteomes" id="UP001178288"/>
    </source>
</evidence>
<organism evidence="9 10">
    <name type="scientific">Neobacillus novalis</name>
    <dbReference type="NCBI Taxonomy" id="220687"/>
    <lineage>
        <taxon>Bacteria</taxon>
        <taxon>Bacillati</taxon>
        <taxon>Bacillota</taxon>
        <taxon>Bacilli</taxon>
        <taxon>Bacillales</taxon>
        <taxon>Bacillaceae</taxon>
        <taxon>Neobacillus</taxon>
    </lineage>
</organism>